<keyword evidence="4 5" id="KW-0413">Isomerase</keyword>
<evidence type="ECO:0000256" key="7">
    <source>
        <dbReference type="SAM" id="MobiDB-lite"/>
    </source>
</evidence>
<dbReference type="GO" id="GO:0003755">
    <property type="term" value="F:peptidyl-prolyl cis-trans isomerase activity"/>
    <property type="evidence" value="ECO:0007669"/>
    <property type="project" value="UniProtKB-UniRule"/>
</dbReference>
<keyword evidence="3 5" id="KW-0697">Rotamase</keyword>
<comment type="similarity">
    <text evidence="2 6">Belongs to the FKBP-type PPIase family.</text>
</comment>
<dbReference type="PROSITE" id="PS51257">
    <property type="entry name" value="PROKAR_LIPOPROTEIN"/>
    <property type="match status" value="1"/>
</dbReference>
<evidence type="ECO:0000256" key="5">
    <source>
        <dbReference type="PROSITE-ProRule" id="PRU00277"/>
    </source>
</evidence>
<dbReference type="PATRIC" id="fig|43678.3.peg.1243"/>
<gene>
    <name evidence="10" type="primary">fkbP_2</name>
    <name evidence="11" type="synonym">fkbP_4</name>
    <name evidence="11" type="ORF">OERS_33430</name>
    <name evidence="10" type="ORF">OJAG_11900</name>
</gene>
<reference evidence="11 13" key="2">
    <citation type="submission" date="2016-06" db="EMBL/GenBank/DDBJ databases">
        <title>Genome sequence of Oerskovia enterophila DSM 43852.</title>
        <authorList>
            <person name="Poehlein A."/>
            <person name="Jag V."/>
            <person name="Bengelsdorf F.R."/>
            <person name="Daniel R."/>
            <person name="Duerre P."/>
        </authorList>
    </citation>
    <scope>NUCLEOTIDE SEQUENCE [LARGE SCALE GENOMIC DNA]</scope>
    <source>
        <strain evidence="11 13">DSM 43852</strain>
    </source>
</reference>
<protein>
    <recommendedName>
        <fullName evidence="6">Peptidyl-prolyl cis-trans isomerase</fullName>
        <ecNumber evidence="6">5.2.1.8</ecNumber>
    </recommendedName>
</protein>
<evidence type="ECO:0000313" key="10">
    <source>
        <dbReference type="EMBL" id="KZM36095.1"/>
    </source>
</evidence>
<keyword evidence="13" id="KW-1185">Reference proteome</keyword>
<dbReference type="InterPro" id="IPR001179">
    <property type="entry name" value="PPIase_FKBP_dom"/>
</dbReference>
<keyword evidence="8" id="KW-0732">Signal</keyword>
<feature type="chain" id="PRO_5007845628" description="Peptidyl-prolyl cis-trans isomerase" evidence="8">
    <location>
        <begin position="27"/>
        <end position="319"/>
    </location>
</feature>
<evidence type="ECO:0000256" key="6">
    <source>
        <dbReference type="RuleBase" id="RU003915"/>
    </source>
</evidence>
<dbReference type="PANTHER" id="PTHR43811">
    <property type="entry name" value="FKBP-TYPE PEPTIDYL-PROLYL CIS-TRANS ISOMERASE FKPA"/>
    <property type="match status" value="1"/>
</dbReference>
<dbReference type="SUPFAM" id="SSF54534">
    <property type="entry name" value="FKBP-like"/>
    <property type="match status" value="1"/>
</dbReference>
<evidence type="ECO:0000313" key="11">
    <source>
        <dbReference type="EMBL" id="OCI29959.1"/>
    </source>
</evidence>
<dbReference type="Pfam" id="PF00254">
    <property type="entry name" value="FKBP_C"/>
    <property type="match status" value="1"/>
</dbReference>
<evidence type="ECO:0000256" key="2">
    <source>
        <dbReference type="ARBA" id="ARBA00006577"/>
    </source>
</evidence>
<dbReference type="EMBL" id="LRIE01000060">
    <property type="protein sequence ID" value="KZM36095.1"/>
    <property type="molecule type" value="Genomic_DNA"/>
</dbReference>
<feature type="compositionally biased region" description="Low complexity" evidence="7">
    <location>
        <begin position="30"/>
        <end position="41"/>
    </location>
</feature>
<sequence length="319" mass="32554">MKLRTSRGLVAIALGTALVLSGCASGDGGSASPSPSESAPADTGVAAPTAEDIAAVEAIKVTGDIGTEPTAEFETPFTVSTATARIDVEGTGADLEEGQQLTMKSILYAGKDASVLGSMWGDESQVDTITLGDPSLYPVLNEILTGQKVGTRFIFAAPGQDGSTSISIVEVTGAKTIPTRAEGEAVTPADGLPVVTLDDTGKPSIAIPEGYTAPTELVTQTLIKGTGPEVAADDTITANYTGWKMDGTVFDSSWENGSPLNIPLTNLVQGWQQGLVGQTVGSQVLLVIPPELAYGAEASESNPLGGETLIFVLDILDAS</sequence>
<evidence type="ECO:0000256" key="3">
    <source>
        <dbReference type="ARBA" id="ARBA00023110"/>
    </source>
</evidence>
<dbReference type="Gene3D" id="3.10.50.40">
    <property type="match status" value="1"/>
</dbReference>
<evidence type="ECO:0000256" key="8">
    <source>
        <dbReference type="SAM" id="SignalP"/>
    </source>
</evidence>
<evidence type="ECO:0000313" key="13">
    <source>
        <dbReference type="Proteomes" id="UP000093412"/>
    </source>
</evidence>
<accession>A0A163S7L4</accession>
<evidence type="ECO:0000259" key="9">
    <source>
        <dbReference type="PROSITE" id="PS50059"/>
    </source>
</evidence>
<evidence type="ECO:0000256" key="1">
    <source>
        <dbReference type="ARBA" id="ARBA00000971"/>
    </source>
</evidence>
<comment type="caution">
    <text evidence="10">The sequence shown here is derived from an EMBL/GenBank/DDBJ whole genome shotgun (WGS) entry which is preliminary data.</text>
</comment>
<dbReference type="PANTHER" id="PTHR43811:SF19">
    <property type="entry name" value="39 KDA FK506-BINDING NUCLEAR PROTEIN"/>
    <property type="match status" value="1"/>
</dbReference>
<dbReference type="STRING" id="43678.OJAG_11900"/>
<dbReference type="AlphaFoldDB" id="A0A163S7L4"/>
<feature type="region of interest" description="Disordered" evidence="7">
    <location>
        <begin position="25"/>
        <end position="46"/>
    </location>
</feature>
<dbReference type="EMBL" id="MAQA01000050">
    <property type="protein sequence ID" value="OCI29959.1"/>
    <property type="molecule type" value="Genomic_DNA"/>
</dbReference>
<name>A0A163S7L4_9CELL</name>
<feature type="signal peptide" evidence="8">
    <location>
        <begin position="1"/>
        <end position="26"/>
    </location>
</feature>
<evidence type="ECO:0000256" key="4">
    <source>
        <dbReference type="ARBA" id="ARBA00023235"/>
    </source>
</evidence>
<feature type="domain" description="PPIase FKBP-type" evidence="9">
    <location>
        <begin position="233"/>
        <end position="319"/>
    </location>
</feature>
<dbReference type="OrthoDB" id="25996at2"/>
<dbReference type="Proteomes" id="UP000076447">
    <property type="component" value="Unassembled WGS sequence"/>
</dbReference>
<evidence type="ECO:0000313" key="12">
    <source>
        <dbReference type="Proteomes" id="UP000076447"/>
    </source>
</evidence>
<dbReference type="PROSITE" id="PS50059">
    <property type="entry name" value="FKBP_PPIASE"/>
    <property type="match status" value="1"/>
</dbReference>
<dbReference type="Proteomes" id="UP000093412">
    <property type="component" value="Unassembled WGS sequence"/>
</dbReference>
<organism evidence="10 12">
    <name type="scientific">Oerskovia enterophila</name>
    <dbReference type="NCBI Taxonomy" id="43678"/>
    <lineage>
        <taxon>Bacteria</taxon>
        <taxon>Bacillati</taxon>
        <taxon>Actinomycetota</taxon>
        <taxon>Actinomycetes</taxon>
        <taxon>Micrococcales</taxon>
        <taxon>Cellulomonadaceae</taxon>
        <taxon>Oerskovia</taxon>
    </lineage>
</organism>
<dbReference type="InterPro" id="IPR046357">
    <property type="entry name" value="PPIase_dom_sf"/>
</dbReference>
<comment type="catalytic activity">
    <reaction evidence="1 5 6">
        <text>[protein]-peptidylproline (omega=180) = [protein]-peptidylproline (omega=0)</text>
        <dbReference type="Rhea" id="RHEA:16237"/>
        <dbReference type="Rhea" id="RHEA-COMP:10747"/>
        <dbReference type="Rhea" id="RHEA-COMP:10748"/>
        <dbReference type="ChEBI" id="CHEBI:83833"/>
        <dbReference type="ChEBI" id="CHEBI:83834"/>
        <dbReference type="EC" id="5.2.1.8"/>
    </reaction>
</comment>
<dbReference type="EC" id="5.2.1.8" evidence="6"/>
<proteinExistence type="inferred from homology"/>
<reference evidence="10 12" key="1">
    <citation type="submission" date="2016-01" db="EMBL/GenBank/DDBJ databases">
        <title>Genome sequence of Oerskovia enterophila VJag, an agar and cellulose degrading bacterium.</title>
        <authorList>
            <person name="Poehlein A."/>
            <person name="Jag V."/>
            <person name="Bengelsdorf F."/>
            <person name="Duerre P."/>
            <person name="Daniel R."/>
        </authorList>
    </citation>
    <scope>NUCLEOTIDE SEQUENCE [LARGE SCALE GENOMIC DNA]</scope>
    <source>
        <strain evidence="10 12">VJag</strain>
    </source>
</reference>